<evidence type="ECO:0000256" key="3">
    <source>
        <dbReference type="ARBA" id="ARBA00022475"/>
    </source>
</evidence>
<accession>A0A6B2JQW4</accession>
<keyword evidence="2 7" id="KW-0813">Transport</keyword>
<comment type="caution">
    <text evidence="9">The sequence shown here is derived from an EMBL/GenBank/DDBJ whole genome shotgun (WGS) entry which is preliminary data.</text>
</comment>
<feature type="transmembrane region" description="Helical" evidence="7">
    <location>
        <begin position="366"/>
        <end position="387"/>
    </location>
</feature>
<evidence type="ECO:0000256" key="2">
    <source>
        <dbReference type="ARBA" id="ARBA00022448"/>
    </source>
</evidence>
<dbReference type="PANTHER" id="PTHR43386:SF22">
    <property type="entry name" value="OLIGOPEPTIDE TRANSPORT SYSTEM PERMEASE PROTEIN OPPC"/>
    <property type="match status" value="1"/>
</dbReference>
<proteinExistence type="inferred from homology"/>
<dbReference type="GO" id="GO:0005886">
    <property type="term" value="C:plasma membrane"/>
    <property type="evidence" value="ECO:0007669"/>
    <property type="project" value="UniProtKB-SubCell"/>
</dbReference>
<evidence type="ECO:0000256" key="1">
    <source>
        <dbReference type="ARBA" id="ARBA00004651"/>
    </source>
</evidence>
<dbReference type="EMBL" id="JAAGAB010000001">
    <property type="protein sequence ID" value="NDV00548.1"/>
    <property type="molecule type" value="Genomic_DNA"/>
</dbReference>
<keyword evidence="6 7" id="KW-0472">Membrane</keyword>
<evidence type="ECO:0000256" key="7">
    <source>
        <dbReference type="RuleBase" id="RU363032"/>
    </source>
</evidence>
<dbReference type="Gene3D" id="1.10.3720.10">
    <property type="entry name" value="MetI-like"/>
    <property type="match status" value="1"/>
</dbReference>
<evidence type="ECO:0000256" key="5">
    <source>
        <dbReference type="ARBA" id="ARBA00022989"/>
    </source>
</evidence>
<name>A0A6B2JQW4_9RHOB</name>
<keyword evidence="3" id="KW-1003">Cell membrane</keyword>
<dbReference type="PANTHER" id="PTHR43386">
    <property type="entry name" value="OLIGOPEPTIDE TRANSPORT SYSTEM PERMEASE PROTEIN APPC"/>
    <property type="match status" value="1"/>
</dbReference>
<reference evidence="9 10" key="1">
    <citation type="submission" date="2020-02" db="EMBL/GenBank/DDBJ databases">
        <title>Pseudoroseicyclus tamarix, sp. nov., isolated from offshore sediment of a Tamarix chinensis forest.</title>
        <authorList>
            <person name="Gai Y."/>
        </authorList>
    </citation>
    <scope>NUCLEOTIDE SEQUENCE [LARGE SCALE GENOMIC DNA]</scope>
    <source>
        <strain evidence="9 10">CLL3-39</strain>
    </source>
</reference>
<keyword evidence="4 7" id="KW-0812">Transmembrane</keyword>
<feature type="domain" description="ABC transmembrane type-1" evidence="8">
    <location>
        <begin position="195"/>
        <end position="384"/>
    </location>
</feature>
<sequence>MTELTPTLAPLDDPRWALLEREDDAAEIIAAPVRTYWQDVRARLAQNKPAMAGLIFIILLVLAAIFGPMLSPHSYRAQNLSLANLPPILKTTEVGGAEERQLVFVNTGNLNLYGVDEGGHVTGLLPGGRKDMINRQTIWQVGGAEVVLDYSSLPPVLAQEGGPGLSPGPTKWNRTYLFGTDQLGRDVLVRQLYGARISLMVAFVATLVNFVIGVTYGGLSGYLGGKVDLVMMRIVEIISTIPLTLYVILMMVVLQSGLISVMLAIGTVFWVDMARIVRGQILTLKSQDYVAAARTMGAPTRWIMAKHLLPNTIGPILVTATMLIPSAIFIESFMSFIGLGVTPPQASWGTLTSDAVETLRRYPHQLFFPATAISLTMFAFNFLGDGLRDALDPRLRQ</sequence>
<feature type="transmembrane region" description="Helical" evidence="7">
    <location>
        <begin position="243"/>
        <end position="271"/>
    </location>
</feature>
<comment type="similarity">
    <text evidence="7">Belongs to the binding-protein-dependent transport system permease family.</text>
</comment>
<evidence type="ECO:0000259" key="8">
    <source>
        <dbReference type="PROSITE" id="PS50928"/>
    </source>
</evidence>
<dbReference type="SUPFAM" id="SSF161098">
    <property type="entry name" value="MetI-like"/>
    <property type="match status" value="1"/>
</dbReference>
<dbReference type="CDD" id="cd06261">
    <property type="entry name" value="TM_PBP2"/>
    <property type="match status" value="1"/>
</dbReference>
<dbReference type="PROSITE" id="PS50928">
    <property type="entry name" value="ABC_TM1"/>
    <property type="match status" value="1"/>
</dbReference>
<evidence type="ECO:0000313" key="10">
    <source>
        <dbReference type="Proteomes" id="UP000474757"/>
    </source>
</evidence>
<feature type="transmembrane region" description="Helical" evidence="7">
    <location>
        <begin position="199"/>
        <end position="223"/>
    </location>
</feature>
<protein>
    <submittedName>
        <fullName evidence="9">ABC transporter permease</fullName>
    </submittedName>
</protein>
<gene>
    <name evidence="9" type="ORF">GZA08_06145</name>
</gene>
<dbReference type="Proteomes" id="UP000474757">
    <property type="component" value="Unassembled WGS sequence"/>
</dbReference>
<keyword evidence="10" id="KW-1185">Reference proteome</keyword>
<dbReference type="InterPro" id="IPR025966">
    <property type="entry name" value="OppC_N"/>
</dbReference>
<dbReference type="InterPro" id="IPR000515">
    <property type="entry name" value="MetI-like"/>
</dbReference>
<evidence type="ECO:0000256" key="4">
    <source>
        <dbReference type="ARBA" id="ARBA00022692"/>
    </source>
</evidence>
<evidence type="ECO:0000256" key="6">
    <source>
        <dbReference type="ARBA" id="ARBA00023136"/>
    </source>
</evidence>
<organism evidence="9 10">
    <name type="scientific">Pseudoroseicyclus tamaricis</name>
    <dbReference type="NCBI Taxonomy" id="2705421"/>
    <lineage>
        <taxon>Bacteria</taxon>
        <taxon>Pseudomonadati</taxon>
        <taxon>Pseudomonadota</taxon>
        <taxon>Alphaproteobacteria</taxon>
        <taxon>Rhodobacterales</taxon>
        <taxon>Paracoccaceae</taxon>
        <taxon>Pseudoroseicyclus</taxon>
    </lineage>
</organism>
<dbReference type="InterPro" id="IPR050366">
    <property type="entry name" value="BP-dependent_transpt_permease"/>
</dbReference>
<keyword evidence="5 7" id="KW-1133">Transmembrane helix</keyword>
<dbReference type="InterPro" id="IPR035906">
    <property type="entry name" value="MetI-like_sf"/>
</dbReference>
<feature type="transmembrane region" description="Helical" evidence="7">
    <location>
        <begin position="308"/>
        <end position="330"/>
    </location>
</feature>
<dbReference type="RefSeq" id="WP_163890977.1">
    <property type="nucleotide sequence ID" value="NZ_JAAFYS010000001.1"/>
</dbReference>
<comment type="subcellular location">
    <subcellularLocation>
        <location evidence="1 7">Cell membrane</location>
        <topology evidence="1 7">Multi-pass membrane protein</topology>
    </subcellularLocation>
</comment>
<dbReference type="Pfam" id="PF12911">
    <property type="entry name" value="OppC_N"/>
    <property type="match status" value="1"/>
</dbReference>
<feature type="transmembrane region" description="Helical" evidence="7">
    <location>
        <begin position="50"/>
        <end position="70"/>
    </location>
</feature>
<dbReference type="GO" id="GO:0055085">
    <property type="term" value="P:transmembrane transport"/>
    <property type="evidence" value="ECO:0007669"/>
    <property type="project" value="InterPro"/>
</dbReference>
<dbReference type="Pfam" id="PF00528">
    <property type="entry name" value="BPD_transp_1"/>
    <property type="match status" value="1"/>
</dbReference>
<evidence type="ECO:0000313" key="9">
    <source>
        <dbReference type="EMBL" id="NDV00548.1"/>
    </source>
</evidence>
<dbReference type="AlphaFoldDB" id="A0A6B2JQW4"/>